<evidence type="ECO:0008006" key="3">
    <source>
        <dbReference type="Google" id="ProtNLM"/>
    </source>
</evidence>
<sequence>PCKVCTMITYSDSTDADVLTIKWGNNIRDVNGRDHIATRIAADAITVPVYKNKGVVRHGKKYVSISIRSFIKGQTLESIMSSLDQEDIDAIMMQITALTWELAKKTSQFFGHIQDGSLRTTCSAGYIRTRVLLDKLAGALDASDCTEVGTDPYVGSAVFCHGNLSPEHIIVNGATVVGVVGWSEADFVPEIYDRLKYFFKSNPKDPQCWYRKVSDIVTTPDNTRPSVEFVMNTTQYVYKSSWSRATPTRKAVVTQLWKQLTTNYTILNCLATAEEAACDNMSLSSLTSWSKQSSITVT</sequence>
<organism evidence="1 2">
    <name type="scientific">Exophiala oligosperma</name>
    <dbReference type="NCBI Taxonomy" id="215243"/>
    <lineage>
        <taxon>Eukaryota</taxon>
        <taxon>Fungi</taxon>
        <taxon>Dikarya</taxon>
        <taxon>Ascomycota</taxon>
        <taxon>Pezizomycotina</taxon>
        <taxon>Eurotiomycetes</taxon>
        <taxon>Chaetothyriomycetidae</taxon>
        <taxon>Chaetothyriales</taxon>
        <taxon>Herpotrichiellaceae</taxon>
        <taxon>Exophiala</taxon>
    </lineage>
</organism>
<name>A0A0D2A5S8_9EURO</name>
<gene>
    <name evidence="1" type="ORF">PV06_11938</name>
</gene>
<dbReference type="OrthoDB" id="2906425at2759"/>
<dbReference type="EMBL" id="KN847474">
    <property type="protein sequence ID" value="KIW35721.1"/>
    <property type="molecule type" value="Genomic_DNA"/>
</dbReference>
<protein>
    <recommendedName>
        <fullName evidence="3">Aminoglycoside phosphotransferase domain-containing protein</fullName>
    </recommendedName>
</protein>
<reference evidence="1 2" key="1">
    <citation type="submission" date="2015-01" db="EMBL/GenBank/DDBJ databases">
        <title>The Genome Sequence of Exophiala oligosperma CBS72588.</title>
        <authorList>
            <consortium name="The Broad Institute Genomics Platform"/>
            <person name="Cuomo C."/>
            <person name="de Hoog S."/>
            <person name="Gorbushina A."/>
            <person name="Stielow B."/>
            <person name="Teixiera M."/>
            <person name="Abouelleil A."/>
            <person name="Chapman S.B."/>
            <person name="Priest M."/>
            <person name="Young S.K."/>
            <person name="Wortman J."/>
            <person name="Nusbaum C."/>
            <person name="Birren B."/>
        </authorList>
    </citation>
    <scope>NUCLEOTIDE SEQUENCE [LARGE SCALE GENOMIC DNA]</scope>
    <source>
        <strain evidence="1 2">CBS 72588</strain>
    </source>
</reference>
<proteinExistence type="predicted"/>
<dbReference type="VEuPathDB" id="FungiDB:PV06_11938"/>
<dbReference type="HOGENOM" id="CLU_935541_0_0_1"/>
<feature type="non-terminal residue" evidence="1">
    <location>
        <position position="1"/>
    </location>
</feature>
<dbReference type="Proteomes" id="UP000053342">
    <property type="component" value="Unassembled WGS sequence"/>
</dbReference>
<dbReference type="PANTHER" id="PTHR21310">
    <property type="entry name" value="AMINOGLYCOSIDE PHOSPHOTRANSFERASE-RELATED-RELATED"/>
    <property type="match status" value="1"/>
</dbReference>
<accession>A0A0D2A5S8</accession>
<keyword evidence="2" id="KW-1185">Reference proteome</keyword>
<dbReference type="SUPFAM" id="SSF56112">
    <property type="entry name" value="Protein kinase-like (PK-like)"/>
    <property type="match status" value="1"/>
</dbReference>
<dbReference type="InterPro" id="IPR051678">
    <property type="entry name" value="AGP_Transferase"/>
</dbReference>
<dbReference type="STRING" id="215243.A0A0D2A5S8"/>
<evidence type="ECO:0000313" key="2">
    <source>
        <dbReference type="Proteomes" id="UP000053342"/>
    </source>
</evidence>
<dbReference type="PANTHER" id="PTHR21310:SF58">
    <property type="entry name" value="AMINOGLYCOSIDE PHOSPHOTRANSFERASE DOMAIN-CONTAINING PROTEIN"/>
    <property type="match status" value="1"/>
</dbReference>
<dbReference type="GeneID" id="27364012"/>
<dbReference type="InterPro" id="IPR011009">
    <property type="entry name" value="Kinase-like_dom_sf"/>
</dbReference>
<dbReference type="AlphaFoldDB" id="A0A0D2A5S8"/>
<dbReference type="RefSeq" id="XP_016255937.1">
    <property type="nucleotide sequence ID" value="XM_016413684.1"/>
</dbReference>
<evidence type="ECO:0000313" key="1">
    <source>
        <dbReference type="EMBL" id="KIW35721.1"/>
    </source>
</evidence>